<evidence type="ECO:0000313" key="1">
    <source>
        <dbReference type="EMBL" id="EQK43944.1"/>
    </source>
</evidence>
<organism evidence="1 2">
    <name type="scientific">Paraclostridium bifermentans ATCC 638 = DSM 14991</name>
    <dbReference type="NCBI Taxonomy" id="1233171"/>
    <lineage>
        <taxon>Bacteria</taxon>
        <taxon>Bacillati</taxon>
        <taxon>Bacillota</taxon>
        <taxon>Clostridia</taxon>
        <taxon>Peptostreptococcales</taxon>
        <taxon>Peptostreptococcaceae</taxon>
        <taxon>Paraclostridium</taxon>
    </lineage>
</organism>
<comment type="caution">
    <text evidence="1">The sequence shown here is derived from an EMBL/GenBank/DDBJ whole genome shotgun (WGS) entry which is preliminary data.</text>
</comment>
<dbReference type="RefSeq" id="WP_021433934.1">
    <property type="nucleotide sequence ID" value="NZ_AVNC01000015.1"/>
</dbReference>
<evidence type="ECO:0008006" key="3">
    <source>
        <dbReference type="Google" id="ProtNLM"/>
    </source>
</evidence>
<dbReference type="InterPro" id="IPR036514">
    <property type="entry name" value="SGNH_hydro_sf"/>
</dbReference>
<dbReference type="Proteomes" id="UP000015688">
    <property type="component" value="Unassembled WGS sequence"/>
</dbReference>
<evidence type="ECO:0000313" key="2">
    <source>
        <dbReference type="Proteomes" id="UP000015688"/>
    </source>
</evidence>
<gene>
    <name evidence="1" type="ORF">C672_2888</name>
</gene>
<name>T4VJP8_PARBF</name>
<dbReference type="AlphaFoldDB" id="T4VJP8"/>
<proteinExistence type="predicted"/>
<sequence>MKNKFLMKSIIFFVIFSLIFVYSSNILRSKQLSKPWDFSMTTSGFYNEKRNTLDVLAFGSSHAYASINPIEIWDKTGIQSYVLATSNQPIWITYYYMKEALKFQKPKVMILDVHMIVDYDKEYGTEAMNYTALNEMKFSKNKVDAIRASAPKKDRVYYYFDLFKYHSRWKNLSKDDFDLSYKNKKNKDKGMIFLDGTKPIKDYKYPNTKKARLLPKKTELYLNKIIKLANENNIKLLLIKAPNNPNQEYVERLNTVENIAKRSGVSFINYNKMYRELRLDEEKDFYDPRHLNYIGAKKLSNHLAKYLKENYNL</sequence>
<dbReference type="EMBL" id="AVNC01000015">
    <property type="protein sequence ID" value="EQK43944.1"/>
    <property type="molecule type" value="Genomic_DNA"/>
</dbReference>
<dbReference type="GeneID" id="67473724"/>
<accession>T4VJP8</accession>
<protein>
    <recommendedName>
        <fullName evidence="3">GDSL-like Lipase/Acylhydrolase family protein</fullName>
    </recommendedName>
</protein>
<dbReference type="Gene3D" id="3.40.50.1110">
    <property type="entry name" value="SGNH hydrolase"/>
    <property type="match status" value="1"/>
</dbReference>
<reference evidence="1 2" key="1">
    <citation type="submission" date="2013-06" db="EMBL/GenBank/DDBJ databases">
        <authorList>
            <person name="Walk S."/>
            <person name="Aronoff D."/>
            <person name="Young V.Y."/>
            <person name="Marsh J."/>
            <person name="Harrison L."/>
            <person name="Daugherty S.C."/>
            <person name="Shefchek K.A."/>
            <person name="Hine E.E."/>
            <person name="Tallon L.J."/>
            <person name="Sadzewicz L.K."/>
            <person name="Rasko D.A."/>
        </authorList>
    </citation>
    <scope>NUCLEOTIDE SEQUENCE [LARGE SCALE GENOMIC DNA]</scope>
    <source>
        <strain evidence="1 2">ATCC 638</strain>
    </source>
</reference>
<dbReference type="SUPFAM" id="SSF52266">
    <property type="entry name" value="SGNH hydrolase"/>
    <property type="match status" value="1"/>
</dbReference>
<dbReference type="PATRIC" id="fig|1233171.3.peg.2777"/>